<accession>A0A8X6XV83</accession>
<dbReference type="EMBL" id="BMAV01013325">
    <property type="protein sequence ID" value="GFY60862.1"/>
    <property type="molecule type" value="Genomic_DNA"/>
</dbReference>
<evidence type="ECO:0000313" key="1">
    <source>
        <dbReference type="EMBL" id="GFY60862.1"/>
    </source>
</evidence>
<comment type="caution">
    <text evidence="1">The sequence shown here is derived from an EMBL/GenBank/DDBJ whole genome shotgun (WGS) entry which is preliminary data.</text>
</comment>
<dbReference type="AlphaFoldDB" id="A0A8X6XV83"/>
<keyword evidence="2" id="KW-1185">Reference proteome</keyword>
<name>A0A8X6XV83_9ARAC</name>
<proteinExistence type="predicted"/>
<sequence length="65" mass="7259">MRLTSLRHLSLMSSKIKISPISSPSKPACFIPVHPNPSYQYFCTLPACVWPINLPPATEWGYGVK</sequence>
<feature type="non-terminal residue" evidence="1">
    <location>
        <position position="65"/>
    </location>
</feature>
<organism evidence="1 2">
    <name type="scientific">Trichonephila inaurata madagascariensis</name>
    <dbReference type="NCBI Taxonomy" id="2747483"/>
    <lineage>
        <taxon>Eukaryota</taxon>
        <taxon>Metazoa</taxon>
        <taxon>Ecdysozoa</taxon>
        <taxon>Arthropoda</taxon>
        <taxon>Chelicerata</taxon>
        <taxon>Arachnida</taxon>
        <taxon>Araneae</taxon>
        <taxon>Araneomorphae</taxon>
        <taxon>Entelegynae</taxon>
        <taxon>Araneoidea</taxon>
        <taxon>Nephilidae</taxon>
        <taxon>Trichonephila</taxon>
        <taxon>Trichonephila inaurata</taxon>
    </lineage>
</organism>
<dbReference type="Proteomes" id="UP000886998">
    <property type="component" value="Unassembled WGS sequence"/>
</dbReference>
<protein>
    <submittedName>
        <fullName evidence="1">Uncharacterized protein</fullName>
    </submittedName>
</protein>
<evidence type="ECO:0000313" key="2">
    <source>
        <dbReference type="Proteomes" id="UP000886998"/>
    </source>
</evidence>
<reference evidence="1" key="1">
    <citation type="submission" date="2020-08" db="EMBL/GenBank/DDBJ databases">
        <title>Multicomponent nature underlies the extraordinary mechanical properties of spider dragline silk.</title>
        <authorList>
            <person name="Kono N."/>
            <person name="Nakamura H."/>
            <person name="Mori M."/>
            <person name="Yoshida Y."/>
            <person name="Ohtoshi R."/>
            <person name="Malay A.D."/>
            <person name="Moran D.A.P."/>
            <person name="Tomita M."/>
            <person name="Numata K."/>
            <person name="Arakawa K."/>
        </authorList>
    </citation>
    <scope>NUCLEOTIDE SEQUENCE</scope>
</reference>
<dbReference type="OrthoDB" id="6455852at2759"/>
<gene>
    <name evidence="1" type="ORF">TNIN_82221</name>
</gene>